<proteinExistence type="predicted"/>
<sequence length="156" mass="17762">MDVEQWQLIEGASARADKGLETIERCLDNFEEAMLIACTMMMWDLLPIGQRARSSANLLREERGHLQGDMHELNHWAKEAEWTLRVENACLEEANLELSRERKAVEELQKMFSNAQDTGKVVEELKKATEDEMCKPALADDDVVATQVQGENSLLE</sequence>
<evidence type="ECO:0000313" key="1">
    <source>
        <dbReference type="EMBL" id="ONM17313.1"/>
    </source>
</evidence>
<protein>
    <submittedName>
        <fullName evidence="1">Uncharacterized protein</fullName>
    </submittedName>
</protein>
<dbReference type="InParanoid" id="A0A1D6EAA5"/>
<dbReference type="AlphaFoldDB" id="A0A1D6EAA5"/>
<gene>
    <name evidence="1" type="ORF">ZEAMMB73_Zm00001d003635</name>
</gene>
<reference evidence="1" key="1">
    <citation type="submission" date="2015-12" db="EMBL/GenBank/DDBJ databases">
        <title>Update maize B73 reference genome by single molecule sequencing technologies.</title>
        <authorList>
            <consortium name="Maize Genome Sequencing Project"/>
            <person name="Ware D."/>
        </authorList>
    </citation>
    <scope>NUCLEOTIDE SEQUENCE [LARGE SCALE GENOMIC DNA]</scope>
    <source>
        <tissue evidence="1">Seedling</tissue>
    </source>
</reference>
<dbReference type="EMBL" id="CM007648">
    <property type="protein sequence ID" value="ONM17313.1"/>
    <property type="molecule type" value="Genomic_DNA"/>
</dbReference>
<name>A0A1D6EAA5_MAIZE</name>
<organism evidence="1">
    <name type="scientific">Zea mays</name>
    <name type="common">Maize</name>
    <dbReference type="NCBI Taxonomy" id="4577"/>
    <lineage>
        <taxon>Eukaryota</taxon>
        <taxon>Viridiplantae</taxon>
        <taxon>Streptophyta</taxon>
        <taxon>Embryophyta</taxon>
        <taxon>Tracheophyta</taxon>
        <taxon>Spermatophyta</taxon>
        <taxon>Magnoliopsida</taxon>
        <taxon>Liliopsida</taxon>
        <taxon>Poales</taxon>
        <taxon>Poaceae</taxon>
        <taxon>PACMAD clade</taxon>
        <taxon>Panicoideae</taxon>
        <taxon>Andropogonodae</taxon>
        <taxon>Andropogoneae</taxon>
        <taxon>Tripsacinae</taxon>
        <taxon>Zea</taxon>
    </lineage>
</organism>
<dbReference type="SMR" id="A0A1D6EAA5"/>
<dbReference type="PaxDb" id="4577-AC177831.3_FGP004"/>
<accession>A0A1D6EAA5</accession>